<dbReference type="RefSeq" id="WP_114591358.1">
    <property type="nucleotide sequence ID" value="NZ_CP031165.1"/>
</dbReference>
<accession>A0A346XX05</accession>
<organism evidence="2 3">
    <name type="scientific">Euzebya pacifica</name>
    <dbReference type="NCBI Taxonomy" id="1608957"/>
    <lineage>
        <taxon>Bacteria</taxon>
        <taxon>Bacillati</taxon>
        <taxon>Actinomycetota</taxon>
        <taxon>Nitriliruptoria</taxon>
        <taxon>Euzebyales</taxon>
    </lineage>
</organism>
<evidence type="ECO:0000313" key="3">
    <source>
        <dbReference type="Proteomes" id="UP000264006"/>
    </source>
</evidence>
<feature type="region of interest" description="Disordered" evidence="1">
    <location>
        <begin position="98"/>
        <end position="120"/>
    </location>
</feature>
<reference evidence="2 3" key="1">
    <citation type="submission" date="2018-09" db="EMBL/GenBank/DDBJ databases">
        <title>Complete genome sequence of Euzebya sp. DY32-46 isolated from seawater of Pacific Ocean.</title>
        <authorList>
            <person name="Xu L."/>
            <person name="Wu Y.-H."/>
            <person name="Xu X.-W."/>
        </authorList>
    </citation>
    <scope>NUCLEOTIDE SEQUENCE [LARGE SCALE GENOMIC DNA]</scope>
    <source>
        <strain evidence="2 3">DY32-46</strain>
    </source>
</reference>
<dbReference type="EMBL" id="CP031165">
    <property type="protein sequence ID" value="AXV06752.1"/>
    <property type="molecule type" value="Genomic_DNA"/>
</dbReference>
<dbReference type="AlphaFoldDB" id="A0A346XX05"/>
<proteinExistence type="predicted"/>
<dbReference type="KEGG" id="euz:DVS28_a2067"/>
<evidence type="ECO:0000256" key="1">
    <source>
        <dbReference type="SAM" id="MobiDB-lite"/>
    </source>
</evidence>
<keyword evidence="3" id="KW-1185">Reference proteome</keyword>
<evidence type="ECO:0000313" key="2">
    <source>
        <dbReference type="EMBL" id="AXV06752.1"/>
    </source>
</evidence>
<name>A0A346XX05_9ACTN</name>
<protein>
    <submittedName>
        <fullName evidence="2">Uncharacterized protein</fullName>
    </submittedName>
</protein>
<sequence>MTAADAMRRVDVHPRPDGSELADVTIDGRQTPRPVPLGGLGLFLSTLSDRGRQPVDVSIHELTGTVHTDVIWPRDQPPPPSAGPFEPHETVHLASILRSGPASPTGMPPLLKPPRRGGGRRLVLLGEQSGHTCPAPHARG</sequence>
<feature type="region of interest" description="Disordered" evidence="1">
    <location>
        <begin position="1"/>
        <end position="23"/>
    </location>
</feature>
<dbReference type="Proteomes" id="UP000264006">
    <property type="component" value="Chromosome"/>
</dbReference>
<dbReference type="OrthoDB" id="4774250at2"/>
<feature type="compositionally biased region" description="Basic and acidic residues" evidence="1">
    <location>
        <begin position="1"/>
        <end position="18"/>
    </location>
</feature>
<gene>
    <name evidence="2" type="ORF">DVS28_a2067</name>
</gene>